<dbReference type="PANTHER" id="PTHR31973:SF187">
    <property type="entry name" value="MUTATOR TRANSPOSASE MUDRA PROTEIN"/>
    <property type="match status" value="1"/>
</dbReference>
<proteinExistence type="predicted"/>
<sequence length="148" mass="16796">MGETTFQIREYNSVHTCARSFNVKNVNSGWLSKKDEESFKFDPNRIAKGFKKDVIKDIMCNASKYQAYNAKRKALNAMMVYAEELRKSNKSNVIMMMTDSDDGNVNTKFAKFYVMFDALRVGLLSGCRPIIGVDGCATWWGIVNCCVN</sequence>
<dbReference type="Proteomes" id="UP001289374">
    <property type="component" value="Unassembled WGS sequence"/>
</dbReference>
<organism evidence="1 2">
    <name type="scientific">Sesamum angolense</name>
    <dbReference type="NCBI Taxonomy" id="2727404"/>
    <lineage>
        <taxon>Eukaryota</taxon>
        <taxon>Viridiplantae</taxon>
        <taxon>Streptophyta</taxon>
        <taxon>Embryophyta</taxon>
        <taxon>Tracheophyta</taxon>
        <taxon>Spermatophyta</taxon>
        <taxon>Magnoliopsida</taxon>
        <taxon>eudicotyledons</taxon>
        <taxon>Gunneridae</taxon>
        <taxon>Pentapetalae</taxon>
        <taxon>asterids</taxon>
        <taxon>lamiids</taxon>
        <taxon>Lamiales</taxon>
        <taxon>Pedaliaceae</taxon>
        <taxon>Sesamum</taxon>
    </lineage>
</organism>
<evidence type="ECO:0000313" key="1">
    <source>
        <dbReference type="EMBL" id="KAK4384514.1"/>
    </source>
</evidence>
<gene>
    <name evidence="1" type="ORF">Sango_3053000</name>
</gene>
<name>A0AAE1TAN5_9LAMI</name>
<comment type="caution">
    <text evidence="1">The sequence shown here is derived from an EMBL/GenBank/DDBJ whole genome shotgun (WGS) entry which is preliminary data.</text>
</comment>
<reference evidence="1" key="2">
    <citation type="journal article" date="2024" name="Plant">
        <title>Genomic evolution and insights into agronomic trait innovations of Sesamum species.</title>
        <authorList>
            <person name="Miao H."/>
            <person name="Wang L."/>
            <person name="Qu L."/>
            <person name="Liu H."/>
            <person name="Sun Y."/>
            <person name="Le M."/>
            <person name="Wang Q."/>
            <person name="Wei S."/>
            <person name="Zheng Y."/>
            <person name="Lin W."/>
            <person name="Duan Y."/>
            <person name="Cao H."/>
            <person name="Xiong S."/>
            <person name="Wang X."/>
            <person name="Wei L."/>
            <person name="Li C."/>
            <person name="Ma Q."/>
            <person name="Ju M."/>
            <person name="Zhao R."/>
            <person name="Li G."/>
            <person name="Mu C."/>
            <person name="Tian Q."/>
            <person name="Mei H."/>
            <person name="Zhang T."/>
            <person name="Gao T."/>
            <person name="Zhang H."/>
        </authorList>
    </citation>
    <scope>NUCLEOTIDE SEQUENCE</scope>
    <source>
        <strain evidence="1">K16</strain>
    </source>
</reference>
<dbReference type="EMBL" id="JACGWL010000098">
    <property type="protein sequence ID" value="KAK4384514.1"/>
    <property type="molecule type" value="Genomic_DNA"/>
</dbReference>
<reference evidence="1" key="1">
    <citation type="submission" date="2020-06" db="EMBL/GenBank/DDBJ databases">
        <authorList>
            <person name="Li T."/>
            <person name="Hu X."/>
            <person name="Zhang T."/>
            <person name="Song X."/>
            <person name="Zhang H."/>
            <person name="Dai N."/>
            <person name="Sheng W."/>
            <person name="Hou X."/>
            <person name="Wei L."/>
        </authorList>
    </citation>
    <scope>NUCLEOTIDE SEQUENCE</scope>
    <source>
        <strain evidence="1">K16</strain>
        <tissue evidence="1">Leaf</tissue>
    </source>
</reference>
<evidence type="ECO:0000313" key="2">
    <source>
        <dbReference type="Proteomes" id="UP001289374"/>
    </source>
</evidence>
<protein>
    <submittedName>
        <fullName evidence="1">Uncharacterized protein</fullName>
    </submittedName>
</protein>
<dbReference type="AlphaFoldDB" id="A0AAE1TAN5"/>
<keyword evidence="2" id="KW-1185">Reference proteome</keyword>
<accession>A0AAE1TAN5</accession>
<dbReference type="PANTHER" id="PTHR31973">
    <property type="entry name" value="POLYPROTEIN, PUTATIVE-RELATED"/>
    <property type="match status" value="1"/>
</dbReference>